<evidence type="ECO:0000313" key="2">
    <source>
        <dbReference type="EMBL" id="KAL3856366.1"/>
    </source>
</evidence>
<dbReference type="InterPro" id="IPR024079">
    <property type="entry name" value="MetalloPept_cat_dom_sf"/>
</dbReference>
<sequence length="376" mass="43293">MKKGVLLLIVSATLYVESAPTDSEIVWLKDVSQIIQTDERTLLDPDLPDDLSFHLRRGSQFVQLNLKRNHDIDPNADIYVVRKLYDGRYYQEKSLDLEKEDLAYYQDINNGAFMTVRCVRGINGQCDRVINGNVRIEDANYDLRPAETDITLRDLLDVPDIRGTRYLLRGQGNALRQISVLNKAYLNIFPLSDLKLLPRRVADLDNRDNEKQTYYVEIAVMLDSGMWDLYSSLIQSVHADWKTTIVKRKLRVYFSHIINGVNLLYQGIKDPGISISVTLRTFHIFPTEGDFPHKYSTVNSIDGEGYIDAYLYLKDIARYAKFTKSYSDHLMLFTTHAFVATSTGTKDSNFNGKCFRAFSFPLWLSKLYYIINLSSN</sequence>
<dbReference type="Proteomes" id="UP001634394">
    <property type="component" value="Unassembled WGS sequence"/>
</dbReference>
<protein>
    <submittedName>
        <fullName evidence="2">Uncharacterized protein</fullName>
    </submittedName>
</protein>
<organism evidence="2 3">
    <name type="scientific">Sinanodonta woodiana</name>
    <name type="common">Chinese pond mussel</name>
    <name type="synonym">Anodonta woodiana</name>
    <dbReference type="NCBI Taxonomy" id="1069815"/>
    <lineage>
        <taxon>Eukaryota</taxon>
        <taxon>Metazoa</taxon>
        <taxon>Spiralia</taxon>
        <taxon>Lophotrochozoa</taxon>
        <taxon>Mollusca</taxon>
        <taxon>Bivalvia</taxon>
        <taxon>Autobranchia</taxon>
        <taxon>Heteroconchia</taxon>
        <taxon>Palaeoheterodonta</taxon>
        <taxon>Unionida</taxon>
        <taxon>Unionoidea</taxon>
        <taxon>Unionidae</taxon>
        <taxon>Unioninae</taxon>
        <taxon>Sinanodonta</taxon>
    </lineage>
</organism>
<feature type="chain" id="PRO_5044799288" evidence="1">
    <location>
        <begin position="19"/>
        <end position="376"/>
    </location>
</feature>
<proteinExistence type="predicted"/>
<dbReference type="EMBL" id="JBJQND010000013">
    <property type="protein sequence ID" value="KAL3856366.1"/>
    <property type="molecule type" value="Genomic_DNA"/>
</dbReference>
<evidence type="ECO:0000313" key="3">
    <source>
        <dbReference type="Proteomes" id="UP001634394"/>
    </source>
</evidence>
<evidence type="ECO:0000256" key="1">
    <source>
        <dbReference type="SAM" id="SignalP"/>
    </source>
</evidence>
<comment type="caution">
    <text evidence="2">The sequence shown here is derived from an EMBL/GenBank/DDBJ whole genome shotgun (WGS) entry which is preliminary data.</text>
</comment>
<gene>
    <name evidence="2" type="ORF">ACJMK2_011134</name>
</gene>
<keyword evidence="1" id="KW-0732">Signal</keyword>
<keyword evidence="3" id="KW-1185">Reference proteome</keyword>
<feature type="signal peptide" evidence="1">
    <location>
        <begin position="1"/>
        <end position="18"/>
    </location>
</feature>
<dbReference type="Gene3D" id="3.40.390.10">
    <property type="entry name" value="Collagenase (Catalytic Domain)"/>
    <property type="match status" value="1"/>
</dbReference>
<dbReference type="AlphaFoldDB" id="A0ABD3V5U1"/>
<name>A0ABD3V5U1_SINWO</name>
<reference evidence="2 3" key="1">
    <citation type="submission" date="2024-11" db="EMBL/GenBank/DDBJ databases">
        <title>Chromosome-level genome assembly of the freshwater bivalve Anodonta woodiana.</title>
        <authorList>
            <person name="Chen X."/>
        </authorList>
    </citation>
    <scope>NUCLEOTIDE SEQUENCE [LARGE SCALE GENOMIC DNA]</scope>
    <source>
        <strain evidence="2">MN2024</strain>
        <tissue evidence="2">Gills</tissue>
    </source>
</reference>
<accession>A0ABD3V5U1</accession>